<protein>
    <submittedName>
        <fullName evidence="9">Amino acid permease/ SLC12A domain-containing protein</fullName>
    </submittedName>
</protein>
<dbReference type="AlphaFoldDB" id="A0A9P5Y6L0"/>
<evidence type="ECO:0000256" key="6">
    <source>
        <dbReference type="ARBA" id="ARBA00023136"/>
    </source>
</evidence>
<keyword evidence="4" id="KW-0029">Amino-acid transport</keyword>
<feature type="transmembrane region" description="Helical" evidence="7">
    <location>
        <begin position="98"/>
        <end position="119"/>
    </location>
</feature>
<reference evidence="9" key="1">
    <citation type="submission" date="2020-11" db="EMBL/GenBank/DDBJ databases">
        <authorList>
            <consortium name="DOE Joint Genome Institute"/>
            <person name="Ahrendt S."/>
            <person name="Riley R."/>
            <person name="Andreopoulos W."/>
            <person name="Labutti K."/>
            <person name="Pangilinan J."/>
            <person name="Ruiz-Duenas F.J."/>
            <person name="Barrasa J.M."/>
            <person name="Sanchez-Garcia M."/>
            <person name="Camarero S."/>
            <person name="Miyauchi S."/>
            <person name="Serrano A."/>
            <person name="Linde D."/>
            <person name="Babiker R."/>
            <person name="Drula E."/>
            <person name="Ayuso-Fernandez I."/>
            <person name="Pacheco R."/>
            <person name="Padilla G."/>
            <person name="Ferreira P."/>
            <person name="Barriuso J."/>
            <person name="Kellner H."/>
            <person name="Castanera R."/>
            <person name="Alfaro M."/>
            <person name="Ramirez L."/>
            <person name="Pisabarro A.G."/>
            <person name="Kuo A."/>
            <person name="Tritt A."/>
            <person name="Lipzen A."/>
            <person name="He G."/>
            <person name="Yan M."/>
            <person name="Ng V."/>
            <person name="Cullen D."/>
            <person name="Martin F."/>
            <person name="Rosso M.-N."/>
            <person name="Henrissat B."/>
            <person name="Hibbett D."/>
            <person name="Martinez A.T."/>
            <person name="Grigoriev I.V."/>
        </authorList>
    </citation>
    <scope>NUCLEOTIDE SEQUENCE</scope>
    <source>
        <strain evidence="9">CBS 247.69</strain>
    </source>
</reference>
<keyword evidence="3 7" id="KW-0812">Transmembrane</keyword>
<dbReference type="PANTHER" id="PTHR43341">
    <property type="entry name" value="AMINO ACID PERMEASE"/>
    <property type="match status" value="1"/>
</dbReference>
<feature type="transmembrane region" description="Helical" evidence="7">
    <location>
        <begin position="423"/>
        <end position="446"/>
    </location>
</feature>
<dbReference type="EMBL" id="MU150253">
    <property type="protein sequence ID" value="KAF9464507.1"/>
    <property type="molecule type" value="Genomic_DNA"/>
</dbReference>
<dbReference type="Pfam" id="PF00324">
    <property type="entry name" value="AA_permease"/>
    <property type="match status" value="1"/>
</dbReference>
<evidence type="ECO:0000313" key="10">
    <source>
        <dbReference type="Proteomes" id="UP000807353"/>
    </source>
</evidence>
<comment type="subcellular location">
    <subcellularLocation>
        <location evidence="1">Membrane</location>
        <topology evidence="1">Multi-pass membrane protein</topology>
    </subcellularLocation>
</comment>
<evidence type="ECO:0000256" key="3">
    <source>
        <dbReference type="ARBA" id="ARBA00022692"/>
    </source>
</evidence>
<keyword evidence="5 7" id="KW-1133">Transmembrane helix</keyword>
<dbReference type="InterPro" id="IPR004841">
    <property type="entry name" value="AA-permease/SLC12A_dom"/>
</dbReference>
<evidence type="ECO:0000256" key="5">
    <source>
        <dbReference type="ARBA" id="ARBA00022989"/>
    </source>
</evidence>
<evidence type="ECO:0000313" key="9">
    <source>
        <dbReference type="EMBL" id="KAF9464507.1"/>
    </source>
</evidence>
<dbReference type="InterPro" id="IPR050524">
    <property type="entry name" value="APC_YAT"/>
</dbReference>
<accession>A0A9P5Y6L0</accession>
<dbReference type="PIRSF" id="PIRSF006060">
    <property type="entry name" value="AA_transporter"/>
    <property type="match status" value="1"/>
</dbReference>
<evidence type="ECO:0000259" key="8">
    <source>
        <dbReference type="Pfam" id="PF00324"/>
    </source>
</evidence>
<feature type="transmembrane region" description="Helical" evidence="7">
    <location>
        <begin position="125"/>
        <end position="147"/>
    </location>
</feature>
<feature type="transmembrane region" description="Helical" evidence="7">
    <location>
        <begin position="305"/>
        <end position="324"/>
    </location>
</feature>
<feature type="transmembrane region" description="Helical" evidence="7">
    <location>
        <begin position="248"/>
        <end position="268"/>
    </location>
</feature>
<dbReference type="Gene3D" id="1.20.1740.10">
    <property type="entry name" value="Amino acid/polyamine transporter I"/>
    <property type="match status" value="1"/>
</dbReference>
<evidence type="ECO:0000256" key="7">
    <source>
        <dbReference type="SAM" id="Phobius"/>
    </source>
</evidence>
<proteinExistence type="predicted"/>
<dbReference type="FunFam" id="1.20.1740.10:FF:000006">
    <property type="entry name" value="General amino acid permease"/>
    <property type="match status" value="1"/>
</dbReference>
<dbReference type="GO" id="GO:0016020">
    <property type="term" value="C:membrane"/>
    <property type="evidence" value="ECO:0007669"/>
    <property type="project" value="UniProtKB-SubCell"/>
</dbReference>
<organism evidence="9 10">
    <name type="scientific">Collybia nuda</name>
    <dbReference type="NCBI Taxonomy" id="64659"/>
    <lineage>
        <taxon>Eukaryota</taxon>
        <taxon>Fungi</taxon>
        <taxon>Dikarya</taxon>
        <taxon>Basidiomycota</taxon>
        <taxon>Agaricomycotina</taxon>
        <taxon>Agaricomycetes</taxon>
        <taxon>Agaricomycetidae</taxon>
        <taxon>Agaricales</taxon>
        <taxon>Tricholomatineae</taxon>
        <taxon>Clitocybaceae</taxon>
        <taxon>Collybia</taxon>
    </lineage>
</organism>
<sequence>MERLGGTQRGLKSRHIQLIALGGCIGTGLFVGSGSVLSTVGPGSLFLSYIFMSTIIWVVMNVLGEMTTYLPVKGASVPYYINRFAEPSLAFAAGWNYWYAYAMLVASEVTAAGLIIEYWTTNINIAVWITIILFVCLVLNIFAVSFYGEAEFWFSSLKLIAIVGLIILGVVLFFGGGPNHDRLGFRYWQHPGAFNEFMTVGGTGRFLGFWYAFARSGFSFILSPELITIAAGESIAPRRNIPKATKRFVYRLIAFYVLGSLVIGVIVASDDPLLLAATSSGASDASASPYVLGAQRAGIKVLNHIINAVILTSAWSAGNSFLYAGSRSLYSLSVTGQAPKIFAKCNKQGVPYVAVLATFAIACLAYLNVSSGAAAVFTWFSNIATISGFIAWIVVLITYLRFRKAMIFNNALHTLPFRTALQPYATWYALLIVALVTLTNGFYVFFPGKFSASSFLAAYITIPIFLVLYLGHKAIYRTPWAIEVSEVDVFSGKEECDMLEATDIIPVPKNILERVWFWIA</sequence>
<feature type="transmembrane region" description="Helical" evidence="7">
    <location>
        <begin position="349"/>
        <end position="367"/>
    </location>
</feature>
<comment type="caution">
    <text evidence="9">The sequence shown here is derived from an EMBL/GenBank/DDBJ whole genome shotgun (WGS) entry which is preliminary data.</text>
</comment>
<name>A0A9P5Y6L0_9AGAR</name>
<dbReference type="GO" id="GO:0015171">
    <property type="term" value="F:amino acid transmembrane transporter activity"/>
    <property type="evidence" value="ECO:0007669"/>
    <property type="project" value="TreeGrafter"/>
</dbReference>
<evidence type="ECO:0000256" key="4">
    <source>
        <dbReference type="ARBA" id="ARBA00022970"/>
    </source>
</evidence>
<dbReference type="OrthoDB" id="10062876at2759"/>
<dbReference type="PANTHER" id="PTHR43341:SF36">
    <property type="entry name" value="PROLINE-SPECIFIC PERMEASE"/>
    <property type="match status" value="1"/>
</dbReference>
<evidence type="ECO:0000256" key="1">
    <source>
        <dbReference type="ARBA" id="ARBA00004141"/>
    </source>
</evidence>
<gene>
    <name evidence="9" type="ORF">BDZ94DRAFT_1281912</name>
</gene>
<keyword evidence="6 7" id="KW-0472">Membrane</keyword>
<feature type="transmembrane region" description="Helical" evidence="7">
    <location>
        <begin position="159"/>
        <end position="177"/>
    </location>
</feature>
<feature type="transmembrane region" description="Helical" evidence="7">
    <location>
        <begin position="46"/>
        <end position="63"/>
    </location>
</feature>
<keyword evidence="10" id="KW-1185">Reference proteome</keyword>
<feature type="transmembrane region" description="Helical" evidence="7">
    <location>
        <begin position="18"/>
        <end position="40"/>
    </location>
</feature>
<feature type="transmembrane region" description="Helical" evidence="7">
    <location>
        <begin position="379"/>
        <end position="402"/>
    </location>
</feature>
<dbReference type="Proteomes" id="UP000807353">
    <property type="component" value="Unassembled WGS sequence"/>
</dbReference>
<feature type="transmembrane region" description="Helical" evidence="7">
    <location>
        <begin position="452"/>
        <end position="470"/>
    </location>
</feature>
<evidence type="ECO:0000256" key="2">
    <source>
        <dbReference type="ARBA" id="ARBA00022448"/>
    </source>
</evidence>
<feature type="domain" description="Amino acid permease/ SLC12A" evidence="8">
    <location>
        <begin position="15"/>
        <end position="479"/>
    </location>
</feature>
<keyword evidence="2" id="KW-0813">Transport</keyword>